<evidence type="ECO:0000313" key="2">
    <source>
        <dbReference type="Proteomes" id="UP000006034"/>
    </source>
</evidence>
<protein>
    <recommendedName>
        <fullName evidence="3">General secretion pathway protein M</fullName>
    </recommendedName>
</protein>
<dbReference type="Pfam" id="PF04612">
    <property type="entry name" value="T2SSM"/>
    <property type="match status" value="1"/>
</dbReference>
<evidence type="ECO:0008006" key="3">
    <source>
        <dbReference type="Google" id="ProtNLM"/>
    </source>
</evidence>
<proteinExistence type="predicted"/>
<comment type="caution">
    <text evidence="1">The sequence shown here is derived from an EMBL/GenBank/DDBJ whole genome shotgun (WGS) entry which is preliminary data.</text>
</comment>
<dbReference type="HOGENOM" id="CLU_1657407_0_0_7"/>
<evidence type="ECO:0000313" key="1">
    <source>
        <dbReference type="EMBL" id="EFV45127.1"/>
    </source>
</evidence>
<gene>
    <name evidence="1" type="ORF">HMPREF0179_01055</name>
</gene>
<dbReference type="eggNOG" id="COG3149">
    <property type="taxonomic scope" value="Bacteria"/>
</dbReference>
<organism evidence="1 2">
    <name type="scientific">Bilophila wadsworthia (strain 3_1_6)</name>
    <dbReference type="NCBI Taxonomy" id="563192"/>
    <lineage>
        <taxon>Bacteria</taxon>
        <taxon>Pseudomonadati</taxon>
        <taxon>Thermodesulfobacteriota</taxon>
        <taxon>Desulfovibrionia</taxon>
        <taxon>Desulfovibrionales</taxon>
        <taxon>Desulfovibrionaceae</taxon>
        <taxon>Bilophila</taxon>
    </lineage>
</organism>
<keyword evidence="2" id="KW-1185">Reference proteome</keyword>
<accession>E5Y4E3</accession>
<dbReference type="RefSeq" id="WP_005025853.1">
    <property type="nucleotide sequence ID" value="NZ_KE150238.1"/>
</dbReference>
<reference evidence="1 2" key="1">
    <citation type="submission" date="2010-10" db="EMBL/GenBank/DDBJ databases">
        <authorList>
            <consortium name="The Broad Institute Genome Sequencing Platform"/>
            <person name="Ward D."/>
            <person name="Earl A."/>
            <person name="Feldgarden M."/>
            <person name="Young S.K."/>
            <person name="Gargeya S."/>
            <person name="Zeng Q."/>
            <person name="Alvarado L."/>
            <person name="Berlin A."/>
            <person name="Bochicchio J."/>
            <person name="Chapman S.B."/>
            <person name="Chen Z."/>
            <person name="Freedman E."/>
            <person name="Gellesch M."/>
            <person name="Goldberg J."/>
            <person name="Griggs A."/>
            <person name="Gujja S."/>
            <person name="Heilman E."/>
            <person name="Heiman D."/>
            <person name="Howarth C."/>
            <person name="Mehta T."/>
            <person name="Neiman D."/>
            <person name="Pearson M."/>
            <person name="Roberts A."/>
            <person name="Saif S."/>
            <person name="Shea T."/>
            <person name="Shenoy N."/>
            <person name="Sisk P."/>
            <person name="Stolte C."/>
            <person name="Sykes S."/>
            <person name="White J."/>
            <person name="Yandava C."/>
            <person name="Allen-Vercoe E."/>
            <person name="Sibley C."/>
            <person name="Ambrose C.E."/>
            <person name="Strauss J."/>
            <person name="Daigneault M."/>
            <person name="Haas B."/>
            <person name="Nusbaum C."/>
            <person name="Birren B."/>
        </authorList>
    </citation>
    <scope>NUCLEOTIDE SEQUENCE [LARGE SCALE GENOMIC DNA]</scope>
    <source>
        <strain evidence="1 2">3_1_6</strain>
    </source>
</reference>
<dbReference type="GO" id="GO:0015627">
    <property type="term" value="C:type II protein secretion system complex"/>
    <property type="evidence" value="ECO:0007669"/>
    <property type="project" value="InterPro"/>
</dbReference>
<dbReference type="InterPro" id="IPR007690">
    <property type="entry name" value="T2SS_GspM"/>
</dbReference>
<reference evidence="1 2" key="2">
    <citation type="submission" date="2013-04" db="EMBL/GenBank/DDBJ databases">
        <title>The Genome Sequence of Bilophila wadsworthia 3_1_6.</title>
        <authorList>
            <consortium name="The Broad Institute Genomics Platform"/>
            <person name="Earl A."/>
            <person name="Ward D."/>
            <person name="Feldgarden M."/>
            <person name="Gevers D."/>
            <person name="Sibley C."/>
            <person name="Strauss J."/>
            <person name="Allen-Vercoe E."/>
            <person name="Walker B."/>
            <person name="Young S."/>
            <person name="Zeng Q."/>
            <person name="Gargeya S."/>
            <person name="Fitzgerald M."/>
            <person name="Haas B."/>
            <person name="Abouelleil A."/>
            <person name="Allen A.W."/>
            <person name="Alvarado L."/>
            <person name="Arachchi H.M."/>
            <person name="Berlin A.M."/>
            <person name="Chapman S.B."/>
            <person name="Gainer-Dewar J."/>
            <person name="Goldberg J."/>
            <person name="Griggs A."/>
            <person name="Gujja S."/>
            <person name="Hansen M."/>
            <person name="Howarth C."/>
            <person name="Imamovic A."/>
            <person name="Ireland A."/>
            <person name="Larimer J."/>
            <person name="McCowan C."/>
            <person name="Murphy C."/>
            <person name="Pearson M."/>
            <person name="Poon T.W."/>
            <person name="Priest M."/>
            <person name="Roberts A."/>
            <person name="Saif S."/>
            <person name="Shea T."/>
            <person name="Sisk P."/>
            <person name="Sykes S."/>
            <person name="Wortman J."/>
            <person name="Nusbaum C."/>
            <person name="Birren B."/>
        </authorList>
    </citation>
    <scope>NUCLEOTIDE SEQUENCE [LARGE SCALE GENOMIC DNA]</scope>
    <source>
        <strain evidence="1 2">3_1_6</strain>
    </source>
</reference>
<name>E5Y4E3_BILW3</name>
<sequence length="159" mass="17754">MSVSRPLLLGLGGLALLGVVQWVILPAFEYRADNASRAERARQRHLSMQLLTDDYARLSQSNAAAPAKNRSLFSLVNKEADRLSLSRRIEALRPAARKENDGSERIEMRLTGLYLKQGVQWLHALESHPGVRVENLTFRRSAKNLLDMDMTVSLSGGTQ</sequence>
<dbReference type="GO" id="GO:0015628">
    <property type="term" value="P:protein secretion by the type II secretion system"/>
    <property type="evidence" value="ECO:0007669"/>
    <property type="project" value="InterPro"/>
</dbReference>
<dbReference type="EMBL" id="ADCP02000001">
    <property type="protein sequence ID" value="EFV45127.1"/>
    <property type="molecule type" value="Genomic_DNA"/>
</dbReference>
<dbReference type="STRING" id="563192.HMPREF0179_01055"/>
<dbReference type="GeneID" id="78086195"/>
<dbReference type="Proteomes" id="UP000006034">
    <property type="component" value="Unassembled WGS sequence"/>
</dbReference>
<dbReference type="AlphaFoldDB" id="E5Y4E3"/>